<keyword evidence="3" id="KW-1185">Reference proteome</keyword>
<dbReference type="AlphaFoldDB" id="A0A7G5H012"/>
<evidence type="ECO:0000313" key="2">
    <source>
        <dbReference type="EMBL" id="QMW04454.1"/>
    </source>
</evidence>
<dbReference type="RefSeq" id="WP_182461708.1">
    <property type="nucleotide sequence ID" value="NZ_CP059732.1"/>
</dbReference>
<dbReference type="Proteomes" id="UP000515369">
    <property type="component" value="Chromosome"/>
</dbReference>
<name>A0A7G5H012_9BACT</name>
<evidence type="ECO:0000256" key="1">
    <source>
        <dbReference type="SAM" id="MobiDB-lite"/>
    </source>
</evidence>
<dbReference type="KEGG" id="sfol:H3H32_05795"/>
<feature type="region of interest" description="Disordered" evidence="1">
    <location>
        <begin position="484"/>
        <end position="512"/>
    </location>
</feature>
<sequence length="647" mass="71582">MLNDTYATALNADFVPNPVAPNETYATASNGDFTLNPPVTVQTIVANPEVFTPAVEWNSAGKARIVNTVQLTTQGSESVYYFIGGMTAVTSLPTTYDFNPGDSISIIMVIAYLPTSPYNWTRKAFAHILLGADPPPVYQSTLPYRVTRPAWLSPTDIWMARGMKDAPTLSLPDNRIFTIVRKRTDITSDSIVTLRRGGVQAVMDNNLPNTQRISWTHSQDLQTPGAPGPYTGSDGYGGQSLSNDDIVRASNSIPCALFEANEFQEGSYGMPGYSPQYFQWYAARLQKYRSPDFNPAGLPFRDFGTYGGDANYNGDPWNYQVPGGGNKMPNDTLFKQKITSVDGARQTCNYFFPNAGLEAMGVGAIIKHYADQPDYASRYYNKAFAAEVMAKGINDTPAGIPPFQLIYLDWGKVEGLGNENGALHNGYFFTRSVSNLGTLKTAVHPQVDYDWQVGNIFGIGFCRTIGYIIFDTRSQYDQYGTNPNEVKARDPNANPSTWQWQPTSAGTPAPITSAGYPTEPCRWHDAGFEAAYYYSQCSRTEGAPWQYCRYQFKDSGVWVEPQTDGTTILEHASAFDGPYATNPTARRGRPDAMFRIKDNAVDVWAFDPSRGKNSYETIILNPVPNVQIEVNLQGSKLALFNTVQFFF</sequence>
<accession>A0A7G5H012</accession>
<gene>
    <name evidence="2" type="ORF">H3H32_05795</name>
</gene>
<feature type="compositionally biased region" description="Polar residues" evidence="1">
    <location>
        <begin position="493"/>
        <end position="506"/>
    </location>
</feature>
<evidence type="ECO:0000313" key="3">
    <source>
        <dbReference type="Proteomes" id="UP000515369"/>
    </source>
</evidence>
<proteinExistence type="predicted"/>
<protein>
    <submittedName>
        <fullName evidence="2">Uncharacterized protein</fullName>
    </submittedName>
</protein>
<reference evidence="2 3" key="1">
    <citation type="submission" date="2020-07" db="EMBL/GenBank/DDBJ databases">
        <title>Spirosoma foliorum sp. nov., isolated from the leaves on the Nejang mountain Korea, Republic of.</title>
        <authorList>
            <person name="Ho H."/>
            <person name="Lee Y.-J."/>
            <person name="Nurcahyanto D.-A."/>
            <person name="Kim S.-G."/>
        </authorList>
    </citation>
    <scope>NUCLEOTIDE SEQUENCE [LARGE SCALE GENOMIC DNA]</scope>
    <source>
        <strain evidence="2 3">PL0136</strain>
    </source>
</reference>
<dbReference type="EMBL" id="CP059732">
    <property type="protein sequence ID" value="QMW04454.1"/>
    <property type="molecule type" value="Genomic_DNA"/>
</dbReference>
<organism evidence="2 3">
    <name type="scientific">Spirosoma foliorum</name>
    <dbReference type="NCBI Taxonomy" id="2710596"/>
    <lineage>
        <taxon>Bacteria</taxon>
        <taxon>Pseudomonadati</taxon>
        <taxon>Bacteroidota</taxon>
        <taxon>Cytophagia</taxon>
        <taxon>Cytophagales</taxon>
        <taxon>Cytophagaceae</taxon>
        <taxon>Spirosoma</taxon>
    </lineage>
</organism>